<dbReference type="Proteomes" id="UP000490800">
    <property type="component" value="Unassembled WGS sequence"/>
</dbReference>
<dbReference type="InterPro" id="IPR036638">
    <property type="entry name" value="HLH_DNA-bd_sf"/>
</dbReference>
<dbReference type="Gene3D" id="4.10.280.10">
    <property type="entry name" value="Helix-loop-helix DNA-binding domain"/>
    <property type="match status" value="1"/>
</dbReference>
<gene>
    <name evidence="1" type="ORF">EDM21_19745</name>
</gene>
<evidence type="ECO:0000313" key="1">
    <source>
        <dbReference type="EMBL" id="MVP01731.1"/>
    </source>
</evidence>
<dbReference type="EMBL" id="RHLK01000015">
    <property type="protein sequence ID" value="MVP01731.1"/>
    <property type="molecule type" value="Genomic_DNA"/>
</dbReference>
<dbReference type="GO" id="GO:0046983">
    <property type="term" value="F:protein dimerization activity"/>
    <property type="evidence" value="ECO:0007669"/>
    <property type="project" value="InterPro"/>
</dbReference>
<dbReference type="SUPFAM" id="SSF140500">
    <property type="entry name" value="BAS1536-like"/>
    <property type="match status" value="1"/>
</dbReference>
<reference evidence="1 2" key="1">
    <citation type="journal article" date="2019" name="Microorganisms">
        <title>Paenibacillus lutrae sp. nov., A Chitinolytic Species Isolated from A River Otter in Castril Natural Park, Granada, Spain.</title>
        <authorList>
            <person name="Rodriguez M."/>
            <person name="Reina J.C."/>
            <person name="Bejar V."/>
            <person name="Llamas I."/>
        </authorList>
    </citation>
    <scope>NUCLEOTIDE SEQUENCE [LARGE SCALE GENOMIC DNA]</scope>
    <source>
        <strain evidence="1 2">N10</strain>
    </source>
</reference>
<dbReference type="InterPro" id="IPR018540">
    <property type="entry name" value="Spo0E-like"/>
</dbReference>
<dbReference type="AlphaFoldDB" id="A0A7X3K191"/>
<comment type="caution">
    <text evidence="1">The sequence shown here is derived from an EMBL/GenBank/DDBJ whole genome shotgun (WGS) entry which is preliminary data.</text>
</comment>
<dbReference type="GO" id="GO:0043937">
    <property type="term" value="P:regulation of sporulation"/>
    <property type="evidence" value="ECO:0007669"/>
    <property type="project" value="InterPro"/>
</dbReference>
<dbReference type="InterPro" id="IPR037208">
    <property type="entry name" value="Spo0E-like_sf"/>
</dbReference>
<evidence type="ECO:0000313" key="2">
    <source>
        <dbReference type="Proteomes" id="UP000490800"/>
    </source>
</evidence>
<name>A0A7X3K191_9BACL</name>
<dbReference type="Pfam" id="PF09388">
    <property type="entry name" value="SpoOE-like"/>
    <property type="match status" value="1"/>
</dbReference>
<organism evidence="1 2">
    <name type="scientific">Paenibacillus lutrae</name>
    <dbReference type="NCBI Taxonomy" id="2078573"/>
    <lineage>
        <taxon>Bacteria</taxon>
        <taxon>Bacillati</taxon>
        <taxon>Bacillota</taxon>
        <taxon>Bacilli</taxon>
        <taxon>Bacillales</taxon>
        <taxon>Paenibacillaceae</taxon>
        <taxon>Paenibacillus</taxon>
    </lineage>
</organism>
<protein>
    <submittedName>
        <fullName evidence="1">Spo0E family sporulation regulatory protein-aspartic acid phosphatase</fullName>
    </submittedName>
</protein>
<accession>A0A7X3K191</accession>
<dbReference type="OrthoDB" id="2470271at2"/>
<sequence>MQQPLDRDIGRKLIEDIEQLRFQLVEKGMQYGFLHPSVQQDSRDLDKLLLQFYKLEQAVVPLEAKQK</sequence>
<proteinExistence type="predicted"/>
<keyword evidence="2" id="KW-1185">Reference proteome</keyword>
<dbReference type="RefSeq" id="WP_157338168.1">
    <property type="nucleotide sequence ID" value="NZ_RHLK01000015.1"/>
</dbReference>